<accession>A0A0F9VQD6</accession>
<gene>
    <name evidence="1" type="ORF">LCGC14_0377940</name>
</gene>
<organism evidence="1">
    <name type="scientific">marine sediment metagenome</name>
    <dbReference type="NCBI Taxonomy" id="412755"/>
    <lineage>
        <taxon>unclassified sequences</taxon>
        <taxon>metagenomes</taxon>
        <taxon>ecological metagenomes</taxon>
    </lineage>
</organism>
<dbReference type="EMBL" id="LAZR01000305">
    <property type="protein sequence ID" value="KKN75691.1"/>
    <property type="molecule type" value="Genomic_DNA"/>
</dbReference>
<comment type="caution">
    <text evidence="1">The sequence shown here is derived from an EMBL/GenBank/DDBJ whole genome shotgun (WGS) entry which is preliminary data.</text>
</comment>
<name>A0A0F9VQD6_9ZZZZ</name>
<dbReference type="AlphaFoldDB" id="A0A0F9VQD6"/>
<proteinExistence type="predicted"/>
<evidence type="ECO:0000313" key="1">
    <source>
        <dbReference type="EMBL" id="KKN75691.1"/>
    </source>
</evidence>
<protein>
    <submittedName>
        <fullName evidence="1">Uncharacterized protein</fullName>
    </submittedName>
</protein>
<reference evidence="1" key="1">
    <citation type="journal article" date="2015" name="Nature">
        <title>Complex archaea that bridge the gap between prokaryotes and eukaryotes.</title>
        <authorList>
            <person name="Spang A."/>
            <person name="Saw J.H."/>
            <person name="Jorgensen S.L."/>
            <person name="Zaremba-Niedzwiedzka K."/>
            <person name="Martijn J."/>
            <person name="Lind A.E."/>
            <person name="van Eijk R."/>
            <person name="Schleper C."/>
            <person name="Guy L."/>
            <person name="Ettema T.J."/>
        </authorList>
    </citation>
    <scope>NUCLEOTIDE SEQUENCE</scope>
</reference>
<sequence>MNYKENPKTKGSGILCAISQTETCPNKCDDCFFQSGRSYLEPLDENLPNMPVCQSAYDGGSIVRVNDGNDSNVDKKHVENMASGYQYKFYNTAIPKLDFDSPVVLTVNPGKMTDTEFHDIDRPPKNLMFVRFRVNTWNVKGAAACTDFYTRRDVAVVLTFIAYHDASSIPESHRVFYPERKRTLNSYFAITTSAWRDVMKTTDVTPKKVYCMGCQHYTLRRQECTAKSNCKGNWKCEYTNPVEKPNEKNANNDCEDYLYGGVGSRMI</sequence>